<comment type="caution">
    <text evidence="2">The sequence shown here is derived from an EMBL/GenBank/DDBJ whole genome shotgun (WGS) entry which is preliminary data.</text>
</comment>
<dbReference type="EMBL" id="NKCL01000251">
    <property type="protein sequence ID" value="RSL77385.1"/>
    <property type="molecule type" value="Genomic_DNA"/>
</dbReference>
<proteinExistence type="predicted"/>
<gene>
    <name evidence="2" type="ORF">CEP51_009124</name>
</gene>
<name>A0A428RIP3_9HYPO</name>
<organism evidence="2 3">
    <name type="scientific">Fusarium floridanum</name>
    <dbReference type="NCBI Taxonomy" id="1325733"/>
    <lineage>
        <taxon>Eukaryota</taxon>
        <taxon>Fungi</taxon>
        <taxon>Dikarya</taxon>
        <taxon>Ascomycota</taxon>
        <taxon>Pezizomycotina</taxon>
        <taxon>Sordariomycetes</taxon>
        <taxon>Hypocreomycetidae</taxon>
        <taxon>Hypocreales</taxon>
        <taxon>Nectriaceae</taxon>
        <taxon>Fusarium</taxon>
        <taxon>Fusarium solani species complex</taxon>
    </lineage>
</organism>
<evidence type="ECO:0000313" key="2">
    <source>
        <dbReference type="EMBL" id="RSL77385.1"/>
    </source>
</evidence>
<dbReference type="Proteomes" id="UP000287972">
    <property type="component" value="Unassembled WGS sequence"/>
</dbReference>
<dbReference type="AlphaFoldDB" id="A0A428RIP3"/>
<feature type="domain" description="2EXR" evidence="1">
    <location>
        <begin position="177"/>
        <end position="263"/>
    </location>
</feature>
<sequence>MLVNHKPPSSGAACRESRRLFQQYGEFLFGAQGLAIKSLWFRPSEDILYLDHMLVEYLEHEYYYSGCDFTSIEKVAINWRGRCDESNLRRLANALDEFPSCQRMILVMSHGPPPDEGDVEFLRIMEDDQRKVCFYKNEKLDWGGSRLLHTRTEIGSINPYQDVTDKTVATESTPLTFPLFKRLPPEIRAMIWEYSFGEARIFKTTSTSIVSGIIPMAVNHKPPPSSQACKEARLISQKIGQFLFGAYGSPYKSLWFNPSQDIFWWDREVIAWDEIRINGHFIDCVENVALDLSDRPEHCFDMVRDMCYIFPFCKTLQLVLQHKQELGGNVQFLKVSDNSQVSIKGHEGVVPWEVIEENFEEDYAIAYGDIDMRVPRDAQPPRFEVVEVVPIRDGEN</sequence>
<dbReference type="PANTHER" id="PTHR35910:SF6">
    <property type="entry name" value="2EXR DOMAIN-CONTAINING PROTEIN"/>
    <property type="match status" value="1"/>
</dbReference>
<evidence type="ECO:0000259" key="1">
    <source>
        <dbReference type="Pfam" id="PF20150"/>
    </source>
</evidence>
<evidence type="ECO:0000313" key="3">
    <source>
        <dbReference type="Proteomes" id="UP000287972"/>
    </source>
</evidence>
<reference evidence="2 3" key="1">
    <citation type="submission" date="2017-06" db="EMBL/GenBank/DDBJ databases">
        <title>Comparative genomic analysis of Ambrosia Fusariam Clade fungi.</title>
        <authorList>
            <person name="Stajich J.E."/>
            <person name="Carrillo J."/>
            <person name="Kijimoto T."/>
            <person name="Eskalen A."/>
            <person name="O'Donnell K."/>
            <person name="Kasson M."/>
        </authorList>
    </citation>
    <scope>NUCLEOTIDE SEQUENCE [LARGE SCALE GENOMIC DNA]</scope>
    <source>
        <strain evidence="2 3">NRRL62606</strain>
    </source>
</reference>
<dbReference type="InterPro" id="IPR045518">
    <property type="entry name" value="2EXR"/>
</dbReference>
<keyword evidence="3" id="KW-1185">Reference proteome</keyword>
<dbReference type="Pfam" id="PF20150">
    <property type="entry name" value="2EXR"/>
    <property type="match status" value="1"/>
</dbReference>
<dbReference type="PANTHER" id="PTHR35910">
    <property type="entry name" value="2EXR DOMAIN-CONTAINING PROTEIN"/>
    <property type="match status" value="1"/>
</dbReference>
<protein>
    <recommendedName>
        <fullName evidence="1">2EXR domain-containing protein</fullName>
    </recommendedName>
</protein>
<accession>A0A428RIP3</accession>